<sequence>MDLITAKVHKEVEIMKTAITVYNNSMIVTRSETTIVPGVIAWTYLVHAHLEAQSVDPIYRNTDGTDVLIDGKPKYWELTYCLAGLRQL</sequence>
<organism evidence="2 3">
    <name type="scientific">Novosphingobium kalidii</name>
    <dbReference type="NCBI Taxonomy" id="3230299"/>
    <lineage>
        <taxon>Bacteria</taxon>
        <taxon>Pseudomonadati</taxon>
        <taxon>Pseudomonadota</taxon>
        <taxon>Alphaproteobacteria</taxon>
        <taxon>Sphingomonadales</taxon>
        <taxon>Sphingomonadaceae</taxon>
        <taxon>Novosphingobium</taxon>
    </lineage>
</organism>
<dbReference type="Proteomes" id="UP001548713">
    <property type="component" value="Unassembled WGS sequence"/>
</dbReference>
<protein>
    <submittedName>
        <fullName evidence="2">DUF3644 domain-containing protein</fullName>
    </submittedName>
</protein>
<dbReference type="RefSeq" id="WP_353984920.1">
    <property type="nucleotide sequence ID" value="NZ_JBEWLY010000021.1"/>
</dbReference>
<proteinExistence type="predicted"/>
<dbReference type="Pfam" id="PF12358">
    <property type="entry name" value="DUF3644"/>
    <property type="match status" value="1"/>
</dbReference>
<evidence type="ECO:0000259" key="1">
    <source>
        <dbReference type="Pfam" id="PF12358"/>
    </source>
</evidence>
<feature type="domain" description="DUF3644" evidence="1">
    <location>
        <begin position="8"/>
        <end position="83"/>
    </location>
</feature>
<dbReference type="InterPro" id="IPR022104">
    <property type="entry name" value="DUF3644"/>
</dbReference>
<evidence type="ECO:0000313" key="2">
    <source>
        <dbReference type="EMBL" id="MET1756428.1"/>
    </source>
</evidence>
<gene>
    <name evidence="2" type="ORF">ABVV53_13355</name>
</gene>
<evidence type="ECO:0000313" key="3">
    <source>
        <dbReference type="Proteomes" id="UP001548713"/>
    </source>
</evidence>
<name>A0ABV2D3H8_9SPHN</name>
<accession>A0ABV2D3H8</accession>
<keyword evidence="3" id="KW-1185">Reference proteome</keyword>
<dbReference type="EMBL" id="JBEWLY010000021">
    <property type="protein sequence ID" value="MET1756428.1"/>
    <property type="molecule type" value="Genomic_DNA"/>
</dbReference>
<reference evidence="2 3" key="1">
    <citation type="submission" date="2024-07" db="EMBL/GenBank/DDBJ databases">
        <title>Novosphingobium kalidii RD2P27.</title>
        <authorList>
            <person name="Sun J.-Q."/>
        </authorList>
    </citation>
    <scope>NUCLEOTIDE SEQUENCE [LARGE SCALE GENOMIC DNA]</scope>
    <source>
        <strain evidence="2 3">RD2P27</strain>
    </source>
</reference>
<comment type="caution">
    <text evidence="2">The sequence shown here is derived from an EMBL/GenBank/DDBJ whole genome shotgun (WGS) entry which is preliminary data.</text>
</comment>